<protein>
    <recommendedName>
        <fullName evidence="4">Sulfotransferase family protein</fullName>
    </recommendedName>
</protein>
<accession>A0A917ABH7</accession>
<gene>
    <name evidence="2" type="ORF">GCM10011360_30040</name>
</gene>
<evidence type="ECO:0000313" key="3">
    <source>
        <dbReference type="Proteomes" id="UP000612855"/>
    </source>
</evidence>
<sequence>MVLVCNAPRFVFLKTRKTAGTSVEMLLEPYCVPDGTEITEERGVTVCSKGIAGARMRTLPAWRRRLPFLKNWENHMPAERIRTYIGKEKWDASLKIATVRDPYARMVSMFHWRARNEDTNAWSDDEAKERFLTFLNGSWPDDSRIVMIDGECVVDHFIRFENRDADIAELGRKLGITLDPSSLQHTKNTTSARRSRSTDDYYTPEAREVVERRLHWLFDKAGYTRKSA</sequence>
<reference evidence="3" key="1">
    <citation type="journal article" date="2019" name="Int. J. Syst. Evol. Microbiol.">
        <title>The Global Catalogue of Microorganisms (GCM) 10K type strain sequencing project: providing services to taxonomists for standard genome sequencing and annotation.</title>
        <authorList>
            <consortium name="The Broad Institute Genomics Platform"/>
            <consortium name="The Broad Institute Genome Sequencing Center for Infectious Disease"/>
            <person name="Wu L."/>
            <person name="Ma J."/>
        </authorList>
    </citation>
    <scope>NUCLEOTIDE SEQUENCE [LARGE SCALE GENOMIC DNA]</scope>
    <source>
        <strain evidence="3">CGMCC 1.12664</strain>
    </source>
</reference>
<feature type="compositionally biased region" description="Polar residues" evidence="1">
    <location>
        <begin position="181"/>
        <end position="192"/>
    </location>
</feature>
<dbReference type="EMBL" id="BMFJ01000002">
    <property type="protein sequence ID" value="GGE40374.1"/>
    <property type="molecule type" value="Genomic_DNA"/>
</dbReference>
<organism evidence="2 3">
    <name type="scientific">Primorskyibacter flagellatus</name>
    <dbReference type="NCBI Taxonomy" id="1387277"/>
    <lineage>
        <taxon>Bacteria</taxon>
        <taxon>Pseudomonadati</taxon>
        <taxon>Pseudomonadota</taxon>
        <taxon>Alphaproteobacteria</taxon>
        <taxon>Rhodobacterales</taxon>
        <taxon>Roseobacteraceae</taxon>
        <taxon>Primorskyibacter</taxon>
    </lineage>
</organism>
<comment type="caution">
    <text evidence="2">The sequence shown here is derived from an EMBL/GenBank/DDBJ whole genome shotgun (WGS) entry which is preliminary data.</text>
</comment>
<dbReference type="SUPFAM" id="SSF52540">
    <property type="entry name" value="P-loop containing nucleoside triphosphate hydrolases"/>
    <property type="match status" value="1"/>
</dbReference>
<evidence type="ECO:0000313" key="2">
    <source>
        <dbReference type="EMBL" id="GGE40374.1"/>
    </source>
</evidence>
<evidence type="ECO:0008006" key="4">
    <source>
        <dbReference type="Google" id="ProtNLM"/>
    </source>
</evidence>
<dbReference type="Proteomes" id="UP000612855">
    <property type="component" value="Unassembled WGS sequence"/>
</dbReference>
<proteinExistence type="predicted"/>
<name>A0A917ABH7_9RHOB</name>
<keyword evidence="3" id="KW-1185">Reference proteome</keyword>
<dbReference type="InterPro" id="IPR027417">
    <property type="entry name" value="P-loop_NTPase"/>
</dbReference>
<evidence type="ECO:0000256" key="1">
    <source>
        <dbReference type="SAM" id="MobiDB-lite"/>
    </source>
</evidence>
<dbReference type="AlphaFoldDB" id="A0A917ABH7"/>
<dbReference type="Gene3D" id="3.40.50.300">
    <property type="entry name" value="P-loop containing nucleotide triphosphate hydrolases"/>
    <property type="match status" value="1"/>
</dbReference>
<feature type="region of interest" description="Disordered" evidence="1">
    <location>
        <begin position="181"/>
        <end position="200"/>
    </location>
</feature>